<evidence type="ECO:0008006" key="3">
    <source>
        <dbReference type="Google" id="ProtNLM"/>
    </source>
</evidence>
<gene>
    <name evidence="1" type="ORF">CONCODRAFT_7625</name>
</gene>
<accession>A0A137P4S6</accession>
<evidence type="ECO:0000313" key="1">
    <source>
        <dbReference type="EMBL" id="KXN69924.1"/>
    </source>
</evidence>
<evidence type="ECO:0000313" key="2">
    <source>
        <dbReference type="Proteomes" id="UP000070444"/>
    </source>
</evidence>
<feature type="non-terminal residue" evidence="1">
    <location>
        <position position="330"/>
    </location>
</feature>
<name>A0A137P4S6_CONC2</name>
<sequence>MDIKQNNESQAVSWEYIPDTDTLLHYLDRKSLIELSKCCKRYRNKLECRVLENLSLETWERNNWEICEELIESENIKKVLEFLETDLGIKLKFVKRFTLYCEVNCGFADIFVKLLPNIKTLNLIDGLSYKHIFLGEGLATILKSMKCLEHVYLANIDKIEYKEIKNQYFPKSIKSLKITYYSPPIYNEDELAIHNTIDSSYINLFSLTISSNRMLKNLACGMQNLHEVEIEEIEHLDAPKLVTFLKANPQIRKLKTVCLNYFNDEIFKTILSSKSIVHWNIKNYNDEEIEASNLPSNYSIKYLEISPSVPDLLALQFIYSCKGLDTLDYR</sequence>
<dbReference type="InterPro" id="IPR032675">
    <property type="entry name" value="LRR_dom_sf"/>
</dbReference>
<protein>
    <recommendedName>
        <fullName evidence="3">F-box domain-containing protein</fullName>
    </recommendedName>
</protein>
<dbReference type="Proteomes" id="UP000070444">
    <property type="component" value="Unassembled WGS sequence"/>
</dbReference>
<reference evidence="1 2" key="1">
    <citation type="journal article" date="2015" name="Genome Biol. Evol.">
        <title>Phylogenomic analyses indicate that early fungi evolved digesting cell walls of algal ancestors of land plants.</title>
        <authorList>
            <person name="Chang Y."/>
            <person name="Wang S."/>
            <person name="Sekimoto S."/>
            <person name="Aerts A.L."/>
            <person name="Choi C."/>
            <person name="Clum A."/>
            <person name="LaButti K.M."/>
            <person name="Lindquist E.A."/>
            <person name="Yee Ngan C."/>
            <person name="Ohm R.A."/>
            <person name="Salamov A.A."/>
            <person name="Grigoriev I.V."/>
            <person name="Spatafora J.W."/>
            <person name="Berbee M.L."/>
        </authorList>
    </citation>
    <scope>NUCLEOTIDE SEQUENCE [LARGE SCALE GENOMIC DNA]</scope>
    <source>
        <strain evidence="1 2">NRRL 28638</strain>
    </source>
</reference>
<proteinExistence type="predicted"/>
<keyword evidence="2" id="KW-1185">Reference proteome</keyword>
<dbReference type="Gene3D" id="3.80.10.10">
    <property type="entry name" value="Ribonuclease Inhibitor"/>
    <property type="match status" value="1"/>
</dbReference>
<dbReference type="SUPFAM" id="SSF52047">
    <property type="entry name" value="RNI-like"/>
    <property type="match status" value="1"/>
</dbReference>
<dbReference type="AlphaFoldDB" id="A0A137P4S6"/>
<organism evidence="1 2">
    <name type="scientific">Conidiobolus coronatus (strain ATCC 28846 / CBS 209.66 / NRRL 28638)</name>
    <name type="common">Delacroixia coronata</name>
    <dbReference type="NCBI Taxonomy" id="796925"/>
    <lineage>
        <taxon>Eukaryota</taxon>
        <taxon>Fungi</taxon>
        <taxon>Fungi incertae sedis</taxon>
        <taxon>Zoopagomycota</taxon>
        <taxon>Entomophthoromycotina</taxon>
        <taxon>Entomophthoromycetes</taxon>
        <taxon>Entomophthorales</taxon>
        <taxon>Ancylistaceae</taxon>
        <taxon>Conidiobolus</taxon>
    </lineage>
</organism>
<dbReference type="EMBL" id="KQ964519">
    <property type="protein sequence ID" value="KXN69924.1"/>
    <property type="molecule type" value="Genomic_DNA"/>
</dbReference>